<dbReference type="EMBL" id="AP018165">
    <property type="protein sequence ID" value="BAX98864.1"/>
    <property type="molecule type" value="Genomic_DNA"/>
</dbReference>
<dbReference type="Pfam" id="PF25209">
    <property type="entry name" value="Phage_capsid_4"/>
    <property type="match status" value="1"/>
</dbReference>
<accession>A0A1Z4F103</accession>
<dbReference type="AlphaFoldDB" id="A0A1Z4F103"/>
<name>A0A1Z4F103_9MYCO</name>
<gene>
    <name evidence="1" type="ORF">MSTE_03564</name>
</gene>
<keyword evidence="2" id="KW-1185">Reference proteome</keyword>
<dbReference type="RefSeq" id="WP_096503130.1">
    <property type="nucleotide sequence ID" value="NZ_AP018165.1"/>
</dbReference>
<evidence type="ECO:0000313" key="1">
    <source>
        <dbReference type="EMBL" id="BAX98864.1"/>
    </source>
</evidence>
<proteinExistence type="predicted"/>
<evidence type="ECO:0008006" key="3">
    <source>
        <dbReference type="Google" id="ProtNLM"/>
    </source>
</evidence>
<protein>
    <recommendedName>
        <fullName evidence="3">Major capsid protein</fullName>
    </recommendedName>
</protein>
<reference evidence="2" key="1">
    <citation type="journal article" date="2017" name="Genome Announc.">
        <title>Complete Genome Sequence of Mycobacterium stephanolepidis.</title>
        <authorList>
            <person name="Fukano H."/>
            <person name="Yoshida M."/>
            <person name="Katayama Y."/>
            <person name="Omatsu T."/>
            <person name="Mizutani T."/>
            <person name="Kurata O."/>
            <person name="Wada S."/>
            <person name="Hoshino Y."/>
        </authorList>
    </citation>
    <scope>NUCLEOTIDE SEQUENCE [LARGE SCALE GENOMIC DNA]</scope>
    <source>
        <strain evidence="2">NJB0901</strain>
    </source>
</reference>
<organism evidence="1 2">
    <name type="scientific">[Mycobacterium] stephanolepidis</name>
    <dbReference type="NCBI Taxonomy" id="1520670"/>
    <lineage>
        <taxon>Bacteria</taxon>
        <taxon>Bacillati</taxon>
        <taxon>Actinomycetota</taxon>
        <taxon>Actinomycetes</taxon>
        <taxon>Mycobacteriales</taxon>
        <taxon>Mycobacteriaceae</taxon>
        <taxon>Mycobacteroides</taxon>
    </lineage>
</organism>
<dbReference type="InterPro" id="IPR053738">
    <property type="entry name" value="Lambda_capsid_assembly"/>
</dbReference>
<reference evidence="1 2" key="2">
    <citation type="journal article" date="2017" name="Int. J. Syst. Evol. Microbiol.">
        <title>Mycobacterium stephanolepidis sp. nov., a rapidly growing species related to Mycobacterium chelonae, isolated from marine teleost fish, Stephanolepis cirrhifer.</title>
        <authorList>
            <person name="Fukano H."/>
            <person name="Wada S."/>
            <person name="Kurata O."/>
            <person name="Katayama K."/>
            <person name="Fujiwara N."/>
            <person name="Hoshino Y."/>
        </authorList>
    </citation>
    <scope>NUCLEOTIDE SEQUENCE [LARGE SCALE GENOMIC DNA]</scope>
    <source>
        <strain evidence="1 2">NJB0901</strain>
    </source>
</reference>
<dbReference type="KEGG" id="mste:MSTE_03564"/>
<dbReference type="Proteomes" id="UP000217954">
    <property type="component" value="Chromosome"/>
</dbReference>
<dbReference type="OrthoDB" id="4410359at2"/>
<evidence type="ECO:0000313" key="2">
    <source>
        <dbReference type="Proteomes" id="UP000217954"/>
    </source>
</evidence>
<dbReference type="Gene3D" id="3.90.1690.10">
    <property type="entry name" value="phage-related protein like domain"/>
    <property type="match status" value="1"/>
</dbReference>
<sequence length="314" mass="33788">MPTTSIVSISDGSKITVSDMVGNPLFIPTKIKELLTNVFITQTLFRNGGANKNGIVGYRAGDPIFLDGDPEDVAEFGEIPVAAGRKGSALFAVASKKGIGVRVSREMRDENDVDEVNRQIAALVNTFKRSDDRVFRNLLASSVVPTLAASAAWDTANGNPRIDIARAIEKVTTAAPSLAEGGSAEEWFGFEPDTVVLNPAILPVLMDNEKFLKVYQGNIANENIQYTGKLPGKIFNLDPIGARSFPTDRIWVGQRGVTGFYSDTRSFEVTGLYPEGNGPNGGPTESFRCDATRKTAYALDQPKAGIWLTGLVTP</sequence>